<dbReference type="PANTHER" id="PTHR43201">
    <property type="entry name" value="ACYL-COA SYNTHETASE"/>
    <property type="match status" value="1"/>
</dbReference>
<dbReference type="RefSeq" id="XP_007390633.1">
    <property type="nucleotide sequence ID" value="XM_007390571.1"/>
</dbReference>
<evidence type="ECO:0000256" key="1">
    <source>
        <dbReference type="ARBA" id="ARBA00006432"/>
    </source>
</evidence>
<feature type="domain" description="AMP-dependent synthetase/ligase" evidence="2">
    <location>
        <begin position="26"/>
        <end position="334"/>
    </location>
</feature>
<comment type="similarity">
    <text evidence="1">Belongs to the ATP-dependent AMP-binding enzyme family.</text>
</comment>
<dbReference type="GO" id="GO:0006631">
    <property type="term" value="P:fatty acid metabolic process"/>
    <property type="evidence" value="ECO:0007669"/>
    <property type="project" value="TreeGrafter"/>
</dbReference>
<dbReference type="Gene3D" id="3.40.50.12780">
    <property type="entry name" value="N-terminal domain of ligase-like"/>
    <property type="match status" value="1"/>
</dbReference>
<dbReference type="GeneID" id="18909950"/>
<dbReference type="SUPFAM" id="SSF56801">
    <property type="entry name" value="Acetyl-CoA synthetase-like"/>
    <property type="match status" value="1"/>
</dbReference>
<dbReference type="EMBL" id="JH930468">
    <property type="protein sequence ID" value="EKM61203.1"/>
    <property type="molecule type" value="Genomic_DNA"/>
</dbReference>
<protein>
    <recommendedName>
        <fullName evidence="2">AMP-dependent synthetase/ligase domain-containing protein</fullName>
    </recommendedName>
</protein>
<dbReference type="AlphaFoldDB" id="K5WB65"/>
<organism evidence="3 4">
    <name type="scientific">Phanerochaete carnosa (strain HHB-10118-sp)</name>
    <name type="common">White-rot fungus</name>
    <name type="synonym">Peniophora carnosa</name>
    <dbReference type="NCBI Taxonomy" id="650164"/>
    <lineage>
        <taxon>Eukaryota</taxon>
        <taxon>Fungi</taxon>
        <taxon>Dikarya</taxon>
        <taxon>Basidiomycota</taxon>
        <taxon>Agaricomycotina</taxon>
        <taxon>Agaricomycetes</taxon>
        <taxon>Polyporales</taxon>
        <taxon>Phanerochaetaceae</taxon>
        <taxon>Phanerochaete</taxon>
    </lineage>
</organism>
<dbReference type="GO" id="GO:0031956">
    <property type="term" value="F:medium-chain fatty acid-CoA ligase activity"/>
    <property type="evidence" value="ECO:0007669"/>
    <property type="project" value="TreeGrafter"/>
</dbReference>
<dbReference type="STRING" id="650164.K5WB65"/>
<dbReference type="Proteomes" id="UP000008370">
    <property type="component" value="Unassembled WGS sequence"/>
</dbReference>
<dbReference type="PANTHER" id="PTHR43201:SF8">
    <property type="entry name" value="ACYL-COA SYNTHETASE FAMILY MEMBER 3"/>
    <property type="match status" value="1"/>
</dbReference>
<name>K5WB65_PHACS</name>
<dbReference type="InParanoid" id="K5WB65"/>
<evidence type="ECO:0000313" key="4">
    <source>
        <dbReference type="Proteomes" id="UP000008370"/>
    </source>
</evidence>
<evidence type="ECO:0000259" key="2">
    <source>
        <dbReference type="Pfam" id="PF00501"/>
    </source>
</evidence>
<keyword evidence="4" id="KW-1185">Reference proteome</keyword>
<proteinExistence type="inferred from homology"/>
<evidence type="ECO:0000313" key="3">
    <source>
        <dbReference type="EMBL" id="EKM61203.1"/>
    </source>
</evidence>
<accession>K5WB65</accession>
<dbReference type="KEGG" id="pco:PHACADRAFT_180351"/>
<sequence length="548" mass="61579">MPSYKTHISILRQIALEHPESPAFQVPEYDANTQRILQWHPISYSRFFADVEHFARYWSEKLAAKGIPPSSVVGVWLGGMTYVDVLHIYSIVRAGYVPQLFSLRLPNPDVIFELLQKSNGKALIYDLSFGTISSHGPVTAWAAVDARAEETRSVVLPPVEEDKNGDEILMIFHTSGSTSGRPKLIPCSYAWWDFNMLKAKRATTPRNPARKDVTTWMGSMCHIGQTIMFAGAMQHAACTVQPSCQAFPSSELMDMIALCGLNRMVQFPTYLAIHLRNSRKDPKLLAMLQGIDQIFYSGLKLSQEDEEWVHRHGIKIVNCFGNTECTIMLLSDTEWKGMNAPLAPVPDTSYAFMPLASSEEKTFENANARLLELVILSSSLDCPDRSLCAADGHYHTGDLFLEVAPGRYVSRGRDDDWIKSENSLRCDTKAIEDNVRQTCADLIENCIVVGNGRPSPALFVEVKAGLNDEKVRKDIIRRTRHFHSRRYLHERITSTNSSLLCHRTRFHAQRRKATSGAELLRSPSRRGWTASTVLHTNCSCTYPTLIGS</sequence>
<dbReference type="OrthoDB" id="429813at2759"/>
<dbReference type="Pfam" id="PF00501">
    <property type="entry name" value="AMP-binding"/>
    <property type="match status" value="1"/>
</dbReference>
<dbReference type="InterPro" id="IPR042099">
    <property type="entry name" value="ANL_N_sf"/>
</dbReference>
<reference evidence="3 4" key="1">
    <citation type="journal article" date="2012" name="BMC Genomics">
        <title>Comparative genomics of the white-rot fungi, Phanerochaete carnosa and P. chrysosporium, to elucidate the genetic basis of the distinct wood types they colonize.</title>
        <authorList>
            <person name="Suzuki H."/>
            <person name="MacDonald J."/>
            <person name="Syed K."/>
            <person name="Salamov A."/>
            <person name="Hori C."/>
            <person name="Aerts A."/>
            <person name="Henrissat B."/>
            <person name="Wiebenga A."/>
            <person name="vanKuyk P.A."/>
            <person name="Barry K."/>
            <person name="Lindquist E."/>
            <person name="LaButti K."/>
            <person name="Lapidus A."/>
            <person name="Lucas S."/>
            <person name="Coutinho P."/>
            <person name="Gong Y."/>
            <person name="Samejima M."/>
            <person name="Mahadevan R."/>
            <person name="Abou-Zaid M."/>
            <person name="de Vries R.P."/>
            <person name="Igarashi K."/>
            <person name="Yadav J.S."/>
            <person name="Grigoriev I.V."/>
            <person name="Master E.R."/>
        </authorList>
    </citation>
    <scope>NUCLEOTIDE SEQUENCE [LARGE SCALE GENOMIC DNA]</scope>
    <source>
        <strain evidence="3 4">HHB-10118-sp</strain>
    </source>
</reference>
<dbReference type="HOGENOM" id="CLU_037349_1_0_1"/>
<dbReference type="InterPro" id="IPR000873">
    <property type="entry name" value="AMP-dep_synth/lig_dom"/>
</dbReference>
<dbReference type="Pfam" id="PF23562">
    <property type="entry name" value="AMP-binding_C_3"/>
    <property type="match status" value="1"/>
</dbReference>
<gene>
    <name evidence="3" type="ORF">PHACADRAFT_180351</name>
</gene>